<dbReference type="EMBL" id="HM452126">
    <property type="protein sequence ID" value="ADM80087.1"/>
    <property type="molecule type" value="Genomic_DNA"/>
</dbReference>
<evidence type="ECO:0000313" key="2">
    <source>
        <dbReference type="Proteomes" id="UP000002236"/>
    </source>
</evidence>
<dbReference type="Proteomes" id="UP000002236">
    <property type="component" value="Segment"/>
</dbReference>
<protein>
    <submittedName>
        <fullName evidence="1">Uncharacterized protein</fullName>
    </submittedName>
</protein>
<evidence type="ECO:0000313" key="1">
    <source>
        <dbReference type="EMBL" id="ADM80087.1"/>
    </source>
</evidence>
<accession>E1A1Z8</accession>
<reference evidence="1 2" key="1">
    <citation type="journal article" date="2012" name="Vet. Microbiol.">
        <title>Complete genome sequence and characterization of a broad-host range T4-like bacteriophage phiAS5 infecting Aeromonas salmonicida subsp. salmonicida.</title>
        <authorList>
            <person name="Kim J.H."/>
            <person name="Son J.S."/>
            <person name="Choi Y.J."/>
            <person name="Choresca C.H.Jr."/>
            <person name="Shin S.P."/>
            <person name="Han J.E."/>
            <person name="Jun J.W."/>
            <person name="Park S.C."/>
        </authorList>
    </citation>
    <scope>NUCLEOTIDE SEQUENCE [LARGE SCALE GENOMIC DNA]</scope>
</reference>
<dbReference type="GeneID" id="9861651"/>
<dbReference type="KEGG" id="vg:9861651"/>
<dbReference type="RefSeq" id="YP_003969533.1">
    <property type="nucleotide sequence ID" value="NC_014636.1"/>
</dbReference>
<sequence length="91" mass="10436">MYGFSLSPMIALFQHRIKAYENIYAECKALRVKNKDRNLPTEERVVARAQAQILVQSTLTSLVNRYTMSGLTGSQKEQLKKLISDFENLKV</sequence>
<gene>
    <name evidence="1" type="ORF">phiAS5_ORF0244</name>
</gene>
<proteinExistence type="predicted"/>
<name>E1A1Z8_9CAUD</name>
<keyword evidence="2" id="KW-1185">Reference proteome</keyword>
<organism evidence="1 2">
    <name type="scientific">Aeromonas phage phiAS5</name>
    <dbReference type="NCBI Taxonomy" id="879630"/>
    <lineage>
        <taxon>Viruses</taxon>
        <taxon>Duplodnaviria</taxon>
        <taxon>Heunggongvirae</taxon>
        <taxon>Uroviricota</taxon>
        <taxon>Caudoviricetes</taxon>
        <taxon>Pantevenvirales</taxon>
        <taxon>Straboviridae</taxon>
        <taxon>Chrysonvirus</taxon>
        <taxon>Chrysonvirus as5</taxon>
    </lineage>
</organism>